<evidence type="ECO:0000256" key="1">
    <source>
        <dbReference type="SAM" id="MobiDB-lite"/>
    </source>
</evidence>
<keyword evidence="2" id="KW-1133">Transmembrane helix</keyword>
<feature type="region of interest" description="Disordered" evidence="1">
    <location>
        <begin position="1"/>
        <end position="65"/>
    </location>
</feature>
<feature type="transmembrane region" description="Helical" evidence="2">
    <location>
        <begin position="353"/>
        <end position="375"/>
    </location>
</feature>
<feature type="region of interest" description="Disordered" evidence="1">
    <location>
        <begin position="421"/>
        <end position="486"/>
    </location>
</feature>
<gene>
    <name evidence="3" type="ORF">I316_06428</name>
</gene>
<keyword evidence="2" id="KW-0472">Membrane</keyword>
<evidence type="ECO:0000313" key="4">
    <source>
        <dbReference type="Proteomes" id="UP000092666"/>
    </source>
</evidence>
<keyword evidence="2" id="KW-0812">Transmembrane</keyword>
<accession>A0A1B9GL82</accession>
<feature type="compositionally biased region" description="Polar residues" evidence="1">
    <location>
        <begin position="469"/>
        <end position="484"/>
    </location>
</feature>
<protein>
    <submittedName>
        <fullName evidence="3">Uncharacterized protein</fullName>
    </submittedName>
</protein>
<feature type="compositionally biased region" description="Low complexity" evidence="1">
    <location>
        <begin position="35"/>
        <end position="65"/>
    </location>
</feature>
<name>A0A1B9GL82_9TREE</name>
<feature type="region of interest" description="Disordered" evidence="1">
    <location>
        <begin position="224"/>
        <end position="244"/>
    </location>
</feature>
<organism evidence="3 4">
    <name type="scientific">Kwoniella heveanensis BCC8398</name>
    <dbReference type="NCBI Taxonomy" id="1296120"/>
    <lineage>
        <taxon>Eukaryota</taxon>
        <taxon>Fungi</taxon>
        <taxon>Dikarya</taxon>
        <taxon>Basidiomycota</taxon>
        <taxon>Agaricomycotina</taxon>
        <taxon>Tremellomycetes</taxon>
        <taxon>Tremellales</taxon>
        <taxon>Cryptococcaceae</taxon>
        <taxon>Kwoniella</taxon>
    </lineage>
</organism>
<evidence type="ECO:0000256" key="2">
    <source>
        <dbReference type="SAM" id="Phobius"/>
    </source>
</evidence>
<dbReference type="AlphaFoldDB" id="A0A1B9GL82"/>
<dbReference type="Proteomes" id="UP000092666">
    <property type="component" value="Unassembled WGS sequence"/>
</dbReference>
<sequence>MTLSGSASDNENKSRGSEDSPPNLDLASSSSHLRPAMTSSSPIPTSSATLALSQPSRPSVSSSRTQSRYIVTIANEYHDVHPSALASLYPPLTTSPSRATYEVARVPKRALDLEQRYEDGTQTVWRTRTITLPDDHEDIDTEALVQDEEALDRFIAESEAQGRVETTVSTKGGMGSFSGSRGMIHGSTKNGLVSNASMLPATNAPTPGSADTLLLYHRSTGPDVVSKSQLGSSSTSPPLTPLNVTRLPPKSLEPFGLSYAPDQSTTMPASMVASPQSKGIGTIAVPPAAVATAAASASGSRFGDIAIRDPLNLSASSLIEPAPSYDLPGAHGPGWYRLFLKVSYFSLVYGMRYFFYAVFAWFTLGFMWVILPWVLCGGVMKGAWDWAMGFGRALAGNLGVRSRGARRGYLETYTESRPVWKEEKTGHHRRESASKLVTTRPHDQQRPINDTINNNFEGQLLPKGRRRSSNTILSEKTNGVSSSIEIDDGNAETLPAVAASRAEAFIKLDEVASVASHPITPD</sequence>
<keyword evidence="4" id="KW-1185">Reference proteome</keyword>
<proteinExistence type="predicted"/>
<reference evidence="3 4" key="1">
    <citation type="submission" date="2013-07" db="EMBL/GenBank/DDBJ databases">
        <title>The Genome Sequence of Cryptococcus heveanensis BCC8398.</title>
        <authorList>
            <consortium name="The Broad Institute Genome Sequencing Platform"/>
            <person name="Cuomo C."/>
            <person name="Litvintseva A."/>
            <person name="Chen Y."/>
            <person name="Heitman J."/>
            <person name="Sun S."/>
            <person name="Springer D."/>
            <person name="Dromer F."/>
            <person name="Young S.K."/>
            <person name="Zeng Q."/>
            <person name="Gargeya S."/>
            <person name="Fitzgerald M."/>
            <person name="Abouelleil A."/>
            <person name="Alvarado L."/>
            <person name="Berlin A.M."/>
            <person name="Chapman S.B."/>
            <person name="Dewar J."/>
            <person name="Goldberg J."/>
            <person name="Griggs A."/>
            <person name="Gujja S."/>
            <person name="Hansen M."/>
            <person name="Howarth C."/>
            <person name="Imamovic A."/>
            <person name="Larimer J."/>
            <person name="McCowan C."/>
            <person name="Murphy C."/>
            <person name="Pearson M."/>
            <person name="Priest M."/>
            <person name="Roberts A."/>
            <person name="Saif S."/>
            <person name="Shea T."/>
            <person name="Sykes S."/>
            <person name="Wortman J."/>
            <person name="Nusbaum C."/>
            <person name="Birren B."/>
        </authorList>
    </citation>
    <scope>NUCLEOTIDE SEQUENCE [LARGE SCALE GENOMIC DNA]</scope>
    <source>
        <strain evidence="3 4">BCC8398</strain>
    </source>
</reference>
<feature type="compositionally biased region" description="Polar residues" evidence="1">
    <location>
        <begin position="446"/>
        <end position="457"/>
    </location>
</feature>
<dbReference type="EMBL" id="KI669512">
    <property type="protein sequence ID" value="OCF31830.1"/>
    <property type="molecule type" value="Genomic_DNA"/>
</dbReference>
<evidence type="ECO:0000313" key="3">
    <source>
        <dbReference type="EMBL" id="OCF31830.1"/>
    </source>
</evidence>
<reference evidence="4" key="2">
    <citation type="submission" date="2013-12" db="EMBL/GenBank/DDBJ databases">
        <title>Evolution of pathogenesis and genome organization in the Tremellales.</title>
        <authorList>
            <person name="Cuomo C."/>
            <person name="Litvintseva A."/>
            <person name="Heitman J."/>
            <person name="Chen Y."/>
            <person name="Sun S."/>
            <person name="Springer D."/>
            <person name="Dromer F."/>
            <person name="Young S."/>
            <person name="Zeng Q."/>
            <person name="Chapman S."/>
            <person name="Gujja S."/>
            <person name="Saif S."/>
            <person name="Birren B."/>
        </authorList>
    </citation>
    <scope>NUCLEOTIDE SEQUENCE [LARGE SCALE GENOMIC DNA]</scope>
    <source>
        <strain evidence="4">BCC8398</strain>
    </source>
</reference>